<dbReference type="Pfam" id="PF00685">
    <property type="entry name" value="Sulfotransfer_1"/>
    <property type="match status" value="1"/>
</dbReference>
<dbReference type="EC" id="2.8.2.-" evidence="1"/>
<dbReference type="AlphaFoldDB" id="A0ABD0QP47"/>
<evidence type="ECO:0000259" key="2">
    <source>
        <dbReference type="Pfam" id="PF00685"/>
    </source>
</evidence>
<keyword evidence="4" id="KW-1185">Reference proteome</keyword>
<keyword evidence="1" id="KW-0808">Transferase</keyword>
<accession>A0ABD0QP47</accession>
<comment type="similarity">
    <text evidence="1">Belongs to the sulfotransferase 1 family.</text>
</comment>
<name>A0ABD0QP47_CIRMR</name>
<dbReference type="InterPro" id="IPR027417">
    <property type="entry name" value="P-loop_NTPase"/>
</dbReference>
<dbReference type="InterPro" id="IPR000863">
    <property type="entry name" value="Sulfotransferase_dom"/>
</dbReference>
<feature type="domain" description="Sulfotransferase" evidence="2">
    <location>
        <begin position="1"/>
        <end position="66"/>
    </location>
</feature>
<dbReference type="SUPFAM" id="SSF52540">
    <property type="entry name" value="P-loop containing nucleoside triphosphate hydrolases"/>
    <property type="match status" value="1"/>
</dbReference>
<evidence type="ECO:0000313" key="3">
    <source>
        <dbReference type="EMBL" id="KAL0188018.1"/>
    </source>
</evidence>
<sequence length="66" mass="7389">MQEIITLVLSKGDPTVAQHQPNWARAPWLEQYYCADVLKASAGPRIITTHLPYHLLAPALQHSKAK</sequence>
<evidence type="ECO:0000313" key="4">
    <source>
        <dbReference type="Proteomes" id="UP001529510"/>
    </source>
</evidence>
<protein>
    <recommendedName>
        <fullName evidence="1">Sulfotransferase</fullName>
        <ecNumber evidence="1">2.8.2.-</ecNumber>
    </recommendedName>
</protein>
<dbReference type="GO" id="GO:0016740">
    <property type="term" value="F:transferase activity"/>
    <property type="evidence" value="ECO:0007669"/>
    <property type="project" value="UniProtKB-KW"/>
</dbReference>
<reference evidence="3 4" key="1">
    <citation type="submission" date="2024-05" db="EMBL/GenBank/DDBJ databases">
        <title>Genome sequencing and assembly of Indian major carp, Cirrhinus mrigala (Hamilton, 1822).</title>
        <authorList>
            <person name="Mohindra V."/>
            <person name="Chowdhury L.M."/>
            <person name="Lal K."/>
            <person name="Jena J.K."/>
        </authorList>
    </citation>
    <scope>NUCLEOTIDE SEQUENCE [LARGE SCALE GENOMIC DNA]</scope>
    <source>
        <strain evidence="3">CM1030</strain>
        <tissue evidence="3">Blood</tissue>
    </source>
</reference>
<evidence type="ECO:0000256" key="1">
    <source>
        <dbReference type="RuleBase" id="RU361155"/>
    </source>
</evidence>
<organism evidence="3 4">
    <name type="scientific">Cirrhinus mrigala</name>
    <name type="common">Mrigala</name>
    <dbReference type="NCBI Taxonomy" id="683832"/>
    <lineage>
        <taxon>Eukaryota</taxon>
        <taxon>Metazoa</taxon>
        <taxon>Chordata</taxon>
        <taxon>Craniata</taxon>
        <taxon>Vertebrata</taxon>
        <taxon>Euteleostomi</taxon>
        <taxon>Actinopterygii</taxon>
        <taxon>Neopterygii</taxon>
        <taxon>Teleostei</taxon>
        <taxon>Ostariophysi</taxon>
        <taxon>Cypriniformes</taxon>
        <taxon>Cyprinidae</taxon>
        <taxon>Labeoninae</taxon>
        <taxon>Labeonini</taxon>
        <taxon>Cirrhinus</taxon>
    </lineage>
</organism>
<gene>
    <name evidence="3" type="ORF">M9458_015117</name>
</gene>
<dbReference type="Proteomes" id="UP001529510">
    <property type="component" value="Unassembled WGS sequence"/>
</dbReference>
<proteinExistence type="inferred from homology"/>
<dbReference type="Gene3D" id="3.40.50.300">
    <property type="entry name" value="P-loop containing nucleotide triphosphate hydrolases"/>
    <property type="match status" value="1"/>
</dbReference>
<feature type="non-terminal residue" evidence="3">
    <location>
        <position position="66"/>
    </location>
</feature>
<dbReference type="EMBL" id="JAMKFB020000007">
    <property type="protein sequence ID" value="KAL0188018.1"/>
    <property type="molecule type" value="Genomic_DNA"/>
</dbReference>
<comment type="caution">
    <text evidence="3">The sequence shown here is derived from an EMBL/GenBank/DDBJ whole genome shotgun (WGS) entry which is preliminary data.</text>
</comment>